<organism evidence="1 2">
    <name type="scientific">Entomophthora muscae</name>
    <dbReference type="NCBI Taxonomy" id="34485"/>
    <lineage>
        <taxon>Eukaryota</taxon>
        <taxon>Fungi</taxon>
        <taxon>Fungi incertae sedis</taxon>
        <taxon>Zoopagomycota</taxon>
        <taxon>Entomophthoromycotina</taxon>
        <taxon>Entomophthoromycetes</taxon>
        <taxon>Entomophthorales</taxon>
        <taxon>Entomophthoraceae</taxon>
        <taxon>Entomophthora</taxon>
    </lineage>
</organism>
<comment type="caution">
    <text evidence="1">The sequence shown here is derived from an EMBL/GenBank/DDBJ whole genome shotgun (WGS) entry which is preliminary data.</text>
</comment>
<gene>
    <name evidence="1" type="primary">URA6_2</name>
    <name evidence="1" type="ORF">DSO57_1029888</name>
</gene>
<keyword evidence="1" id="KW-0808">Transferase</keyword>
<accession>A0ACC2TC70</accession>
<proteinExistence type="predicted"/>
<reference evidence="1" key="1">
    <citation type="submission" date="2022-04" db="EMBL/GenBank/DDBJ databases">
        <title>Genome of the entomopathogenic fungus Entomophthora muscae.</title>
        <authorList>
            <person name="Elya C."/>
            <person name="Lovett B.R."/>
            <person name="Lee E."/>
            <person name="Macias A.M."/>
            <person name="Hajek A.E."/>
            <person name="De Bivort B.L."/>
            <person name="Kasson M.T."/>
            <person name="De Fine Licht H.H."/>
            <person name="Stajich J.E."/>
        </authorList>
    </citation>
    <scope>NUCLEOTIDE SEQUENCE</scope>
    <source>
        <strain evidence="1">Berkeley</strain>
    </source>
</reference>
<protein>
    <submittedName>
        <fullName evidence="1">Bifunctional uridylate/adenylate kinase</fullName>
        <ecNumber evidence="1">2.7.4.14</ecNumber>
    </submittedName>
</protein>
<evidence type="ECO:0000313" key="2">
    <source>
        <dbReference type="Proteomes" id="UP001165960"/>
    </source>
</evidence>
<keyword evidence="2" id="KW-1185">Reference proteome</keyword>
<dbReference type="EMBL" id="QTSX02003041">
    <property type="protein sequence ID" value="KAJ9072202.1"/>
    <property type="molecule type" value="Genomic_DNA"/>
</dbReference>
<dbReference type="EC" id="2.7.4.14" evidence="1"/>
<sequence length="96" mass="10912">MDQAIRFQESILEPSAVIEIECPFEDMLSRFSMSSGVSIEESTGIIKTRNDSIKESSFRVANYYSKLGKLIKVSCLHNEELLTERVVDLLKNILEP</sequence>
<keyword evidence="1" id="KW-0418">Kinase</keyword>
<dbReference type="Proteomes" id="UP001165960">
    <property type="component" value="Unassembled WGS sequence"/>
</dbReference>
<evidence type="ECO:0000313" key="1">
    <source>
        <dbReference type="EMBL" id="KAJ9072202.1"/>
    </source>
</evidence>
<name>A0ACC2TC70_9FUNG</name>